<name>A0AAE9NVG7_9GAMM</name>
<keyword evidence="4" id="KW-1185">Reference proteome</keyword>
<dbReference type="Proteomes" id="UP001059272">
    <property type="component" value="Chromosome"/>
</dbReference>
<evidence type="ECO:0000313" key="1">
    <source>
        <dbReference type="EMBL" id="MEQ9936928.1"/>
    </source>
</evidence>
<dbReference type="AlphaFoldDB" id="A0AAE9NVG7"/>
<evidence type="ECO:0000313" key="2">
    <source>
        <dbReference type="EMBL" id="UVO09898.1"/>
    </source>
</evidence>
<dbReference type="EMBL" id="CP090065">
    <property type="protein sequence ID" value="UVO09898.1"/>
    <property type="molecule type" value="Genomic_DNA"/>
</dbReference>
<dbReference type="KEGG" id="ppoo:LW347_08130"/>
<evidence type="ECO:0000313" key="3">
    <source>
        <dbReference type="Proteomes" id="UP001059272"/>
    </source>
</evidence>
<proteinExistence type="predicted"/>
<reference evidence="2" key="1">
    <citation type="submission" date="2021-12" db="EMBL/GenBank/DDBJ databases">
        <title>Genome sequence of novel Pectobacterium sp. causing blackleg.</title>
        <authorList>
            <person name="Wang J."/>
        </authorList>
    </citation>
    <scope>NUCLEOTIDE SEQUENCE</scope>
    <source>
        <strain evidence="2">BY21311</strain>
    </source>
</reference>
<dbReference type="EMBL" id="JBEHEF010000002">
    <property type="protein sequence ID" value="MEQ9936928.1"/>
    <property type="molecule type" value="Genomic_DNA"/>
</dbReference>
<reference evidence="1 4" key="2">
    <citation type="submission" date="2024-06" db="EMBL/GenBank/DDBJ databases">
        <title>Pangenomics to understand the prophage dynamics in the radiating lineages of P. brasiliense.</title>
        <authorList>
            <person name="Pardeshi L.A."/>
            <person name="Van Duivenbode I."/>
            <person name="Jonkheer E.M."/>
            <person name="Pel M.J.C."/>
            <person name="Kupczok A."/>
            <person name="De Ridder D."/>
            <person name="Smit S."/>
            <person name="Van Der Lee T.J."/>
        </authorList>
    </citation>
    <scope>NUCLEOTIDE SEQUENCE [LARGE SCALE GENOMIC DNA]</scope>
    <source>
        <strain evidence="1 4">PD 8607</strain>
    </source>
</reference>
<gene>
    <name evidence="1" type="ORF">ABRQ07_04730</name>
    <name evidence="2" type="ORF">LW347_08130</name>
</gene>
<protein>
    <submittedName>
        <fullName evidence="2">Uncharacterized protein</fullName>
    </submittedName>
</protein>
<organism evidence="2 3">
    <name type="scientific">Pectobacterium polonicum</name>
    <dbReference type="NCBI Taxonomy" id="2485124"/>
    <lineage>
        <taxon>Bacteria</taxon>
        <taxon>Pseudomonadati</taxon>
        <taxon>Pseudomonadota</taxon>
        <taxon>Gammaproteobacteria</taxon>
        <taxon>Enterobacterales</taxon>
        <taxon>Pectobacteriaceae</taxon>
        <taxon>Pectobacterium</taxon>
    </lineage>
</organism>
<dbReference type="Proteomes" id="UP001463408">
    <property type="component" value="Unassembled WGS sequence"/>
</dbReference>
<sequence>MEKITVGKDANRENVMIKIKLIPWFAEPHARQQELVFVPALQYLAPPAVWLVLAQ</sequence>
<evidence type="ECO:0000313" key="4">
    <source>
        <dbReference type="Proteomes" id="UP001463408"/>
    </source>
</evidence>
<accession>A0AAE9NVG7</accession>
<dbReference type="RefSeq" id="WP_167494493.1">
    <property type="nucleotide sequence ID" value="NZ_CP090065.1"/>
</dbReference>